<accession>A0A5K1UQ68</accession>
<feature type="domain" description="N-acetyltransferase" evidence="1">
    <location>
        <begin position="6"/>
        <end position="147"/>
    </location>
</feature>
<dbReference type="SUPFAM" id="SSF55729">
    <property type="entry name" value="Acyl-CoA N-acyltransferases (Nat)"/>
    <property type="match status" value="1"/>
</dbReference>
<dbReference type="PROSITE" id="PS51186">
    <property type="entry name" value="GNAT"/>
    <property type="match status" value="1"/>
</dbReference>
<sequence>MIWHFKQLNQFTQEEVDQVYTIRKEVFSEGGEKDLGHPPMDESDQYCYHSFGWDENGIVCYCRVIQEEQGIYKIARVLVHQNHRRKGMGQKLINYTCDQIKNLFDGKKVILSALEDIHTMYLKIGFNKTGSFCDFNGIPAIDMQREL</sequence>
<evidence type="ECO:0000313" key="2">
    <source>
        <dbReference type="EMBL" id="GAT92884.1"/>
    </source>
</evidence>
<dbReference type="OMA" id="TCEKIHE"/>
<proteinExistence type="predicted"/>
<comment type="caution">
    <text evidence="2">The sequence shown here is derived from an EMBL/GenBank/DDBJ whole genome shotgun (WGS) entry which is preliminary data.</text>
</comment>
<evidence type="ECO:0000259" key="1">
    <source>
        <dbReference type="PROSITE" id="PS51186"/>
    </source>
</evidence>
<protein>
    <submittedName>
        <fullName evidence="2">Acetyltransferase gnat family</fullName>
    </submittedName>
</protein>
<dbReference type="Gene3D" id="3.40.630.30">
    <property type="match status" value="1"/>
</dbReference>
<dbReference type="CDD" id="cd04301">
    <property type="entry name" value="NAT_SF"/>
    <property type="match status" value="1"/>
</dbReference>
<dbReference type="Pfam" id="PF13673">
    <property type="entry name" value="Acetyltransf_10"/>
    <property type="match status" value="1"/>
</dbReference>
<dbReference type="InterPro" id="IPR000182">
    <property type="entry name" value="GNAT_dom"/>
</dbReference>
<evidence type="ECO:0000313" key="3">
    <source>
        <dbReference type="Proteomes" id="UP000078387"/>
    </source>
</evidence>
<dbReference type="GO" id="GO:0016747">
    <property type="term" value="F:acyltransferase activity, transferring groups other than amino-acyl groups"/>
    <property type="evidence" value="ECO:0007669"/>
    <property type="project" value="InterPro"/>
</dbReference>
<dbReference type="VEuPathDB" id="AmoebaDB:EHI_141360"/>
<organism evidence="2 3">
    <name type="scientific">Entamoeba histolytica</name>
    <dbReference type="NCBI Taxonomy" id="5759"/>
    <lineage>
        <taxon>Eukaryota</taxon>
        <taxon>Amoebozoa</taxon>
        <taxon>Evosea</taxon>
        <taxon>Archamoebae</taxon>
        <taxon>Mastigamoebida</taxon>
        <taxon>Entamoebidae</taxon>
        <taxon>Entamoeba</taxon>
    </lineage>
</organism>
<gene>
    <name evidence="2" type="ORF">CL6EHI_141360</name>
</gene>
<dbReference type="VEuPathDB" id="AmoebaDB:EHI8A_060190"/>
<dbReference type="Proteomes" id="UP000078387">
    <property type="component" value="Unassembled WGS sequence"/>
</dbReference>
<dbReference type="VEuPathDB" id="AmoebaDB:KM1_050010"/>
<dbReference type="VEuPathDB" id="AmoebaDB:EHI5A_032460"/>
<reference evidence="2 3" key="1">
    <citation type="submission" date="2016-05" db="EMBL/GenBank/DDBJ databases">
        <title>First whole genome sequencing of Entamoeba histolytica HM1:IMSS-clone-6.</title>
        <authorList>
            <person name="Mukherjee Avik.K."/>
            <person name="Izumyama S."/>
            <person name="Nakada-Tsukui K."/>
            <person name="Nozaki T."/>
        </authorList>
    </citation>
    <scope>NUCLEOTIDE SEQUENCE [LARGE SCALE GENOMIC DNA]</scope>
    <source>
        <strain evidence="2 3">HM1:IMSS clone 6</strain>
    </source>
</reference>
<keyword evidence="2" id="KW-0808">Transferase</keyword>
<dbReference type="InterPro" id="IPR016181">
    <property type="entry name" value="Acyl_CoA_acyltransferase"/>
</dbReference>
<name>A0A5K1UQ68_ENTHI</name>
<dbReference type="VEuPathDB" id="AmoebaDB:EHI7A_028620"/>
<dbReference type="AlphaFoldDB" id="A0A5K1UQ68"/>
<dbReference type="EMBL" id="BDEQ01000001">
    <property type="protein sequence ID" value="GAT92884.1"/>
    <property type="molecule type" value="Genomic_DNA"/>
</dbReference>